<dbReference type="PANTHER" id="PTHR21377:SF0">
    <property type="entry name" value="PROTEIN FAM210B, MITOCHONDRIAL"/>
    <property type="match status" value="1"/>
</dbReference>
<accession>A0A5J5EEM9</accession>
<reference evidence="2 3" key="1">
    <citation type="submission" date="2019-09" db="EMBL/GenBank/DDBJ databases">
        <title>Draft genome of the ectomycorrhizal ascomycete Sphaerosporella brunnea.</title>
        <authorList>
            <consortium name="DOE Joint Genome Institute"/>
            <person name="Benucci G.M."/>
            <person name="Marozzi G."/>
            <person name="Antonielli L."/>
            <person name="Sanchez S."/>
            <person name="Marco P."/>
            <person name="Wang X."/>
            <person name="Falini L.B."/>
            <person name="Barry K."/>
            <person name="Haridas S."/>
            <person name="Lipzen A."/>
            <person name="Labutti K."/>
            <person name="Grigoriev I.V."/>
            <person name="Murat C."/>
            <person name="Martin F."/>
            <person name="Albertini E."/>
            <person name="Donnini D."/>
            <person name="Bonito G."/>
        </authorList>
    </citation>
    <scope>NUCLEOTIDE SEQUENCE [LARGE SCALE GENOMIC DNA]</scope>
    <source>
        <strain evidence="2 3">Sb_GMNB300</strain>
    </source>
</reference>
<name>A0A5J5EEM9_9PEZI</name>
<keyword evidence="3" id="KW-1185">Reference proteome</keyword>
<feature type="domain" description="DUF1279" evidence="1">
    <location>
        <begin position="44"/>
        <end position="164"/>
    </location>
</feature>
<dbReference type="Proteomes" id="UP000326924">
    <property type="component" value="Unassembled WGS sequence"/>
</dbReference>
<sequence>MSLPRLFPRLFRPQQPRFFSGTRPSFNTAVPQPPPPQKQTLSARLKHLSKEYGYSALGVYLALSALDFPFCFLAVRTIGTERIGEYEHVAVEKLRGWWNSLGVLPVWKEREAEVKQVGEKGGASKGGRLMMRDVIGIWTELALAYAVHKSLIFIRVPVTAAVTPKVVKTLRGWGWDIGKKGRPHIGKVGGGKD</sequence>
<dbReference type="FunCoup" id="A0A5J5EEM9">
    <property type="interactions" value="20"/>
</dbReference>
<organism evidence="2 3">
    <name type="scientific">Sphaerosporella brunnea</name>
    <dbReference type="NCBI Taxonomy" id="1250544"/>
    <lineage>
        <taxon>Eukaryota</taxon>
        <taxon>Fungi</taxon>
        <taxon>Dikarya</taxon>
        <taxon>Ascomycota</taxon>
        <taxon>Pezizomycotina</taxon>
        <taxon>Pezizomycetes</taxon>
        <taxon>Pezizales</taxon>
        <taxon>Pyronemataceae</taxon>
        <taxon>Sphaerosporella</taxon>
    </lineage>
</organism>
<dbReference type="EMBL" id="VXIS01000414">
    <property type="protein sequence ID" value="KAA8893671.1"/>
    <property type="molecule type" value="Genomic_DNA"/>
</dbReference>
<evidence type="ECO:0000313" key="3">
    <source>
        <dbReference type="Proteomes" id="UP000326924"/>
    </source>
</evidence>
<dbReference type="GO" id="GO:0005739">
    <property type="term" value="C:mitochondrion"/>
    <property type="evidence" value="ECO:0007669"/>
    <property type="project" value="TreeGrafter"/>
</dbReference>
<dbReference type="InterPro" id="IPR009688">
    <property type="entry name" value="FAM210A/B-like_dom"/>
</dbReference>
<evidence type="ECO:0000259" key="1">
    <source>
        <dbReference type="Pfam" id="PF06916"/>
    </source>
</evidence>
<proteinExistence type="predicted"/>
<dbReference type="OrthoDB" id="426386at2759"/>
<dbReference type="Pfam" id="PF06916">
    <property type="entry name" value="FAM210A-B_dom"/>
    <property type="match status" value="1"/>
</dbReference>
<dbReference type="PANTHER" id="PTHR21377">
    <property type="entry name" value="PROTEIN FAM210B, MITOCHONDRIAL"/>
    <property type="match status" value="1"/>
</dbReference>
<dbReference type="AlphaFoldDB" id="A0A5J5EEM9"/>
<dbReference type="InterPro" id="IPR045866">
    <property type="entry name" value="FAM210A/B-like"/>
</dbReference>
<protein>
    <recommendedName>
        <fullName evidence="1">DUF1279 domain-containing protein</fullName>
    </recommendedName>
</protein>
<comment type="caution">
    <text evidence="2">The sequence shown here is derived from an EMBL/GenBank/DDBJ whole genome shotgun (WGS) entry which is preliminary data.</text>
</comment>
<dbReference type="InParanoid" id="A0A5J5EEM9"/>
<gene>
    <name evidence="2" type="ORF">FN846DRAFT_787643</name>
</gene>
<evidence type="ECO:0000313" key="2">
    <source>
        <dbReference type="EMBL" id="KAA8893671.1"/>
    </source>
</evidence>